<gene>
    <name evidence="2" type="ORF">FK004_07695</name>
</gene>
<protein>
    <submittedName>
        <fullName evidence="2">Uncharacterized protein</fullName>
    </submittedName>
</protein>
<dbReference type="EMBL" id="CP020919">
    <property type="protein sequence ID" value="AWG25124.1"/>
    <property type="molecule type" value="Genomic_DNA"/>
</dbReference>
<evidence type="ECO:0000256" key="1">
    <source>
        <dbReference type="SAM" id="Phobius"/>
    </source>
</evidence>
<proteinExistence type="predicted"/>
<keyword evidence="1" id="KW-0472">Membrane</keyword>
<evidence type="ECO:0000313" key="3">
    <source>
        <dbReference type="Proteomes" id="UP000244677"/>
    </source>
</evidence>
<keyword evidence="3" id="KW-1185">Reference proteome</keyword>
<accession>A0A2S1LN25</accession>
<organism evidence="2 3">
    <name type="scientific">Flavobacterium kingsejongi</name>
    <dbReference type="NCBI Taxonomy" id="1678728"/>
    <lineage>
        <taxon>Bacteria</taxon>
        <taxon>Pseudomonadati</taxon>
        <taxon>Bacteroidota</taxon>
        <taxon>Flavobacteriia</taxon>
        <taxon>Flavobacteriales</taxon>
        <taxon>Flavobacteriaceae</taxon>
        <taxon>Flavobacterium</taxon>
    </lineage>
</organism>
<feature type="transmembrane region" description="Helical" evidence="1">
    <location>
        <begin position="72"/>
        <end position="89"/>
    </location>
</feature>
<dbReference type="RefSeq" id="WP_108736728.1">
    <property type="nucleotide sequence ID" value="NZ_CP020919.1"/>
</dbReference>
<name>A0A2S1LN25_9FLAO</name>
<keyword evidence="1" id="KW-0812">Transmembrane</keyword>
<dbReference type="AlphaFoldDB" id="A0A2S1LN25"/>
<dbReference type="Proteomes" id="UP000244677">
    <property type="component" value="Chromosome"/>
</dbReference>
<keyword evidence="1" id="KW-1133">Transmembrane helix</keyword>
<evidence type="ECO:0000313" key="2">
    <source>
        <dbReference type="EMBL" id="AWG25124.1"/>
    </source>
</evidence>
<sequence>MSKRDLLIGFLIGIAATCLGTWLFLEFAVSGTFTQNLQQVKRSGYLGKVIAIGALLNMVIFLILLKINKDQIAKGVVFATISWTVITLLV</sequence>
<reference evidence="2 3" key="1">
    <citation type="submission" date="2017-04" db="EMBL/GenBank/DDBJ databases">
        <title>Complete genome sequence of Flavobacterium kingsejong AJ004.</title>
        <authorList>
            <person name="Lee P.C."/>
        </authorList>
    </citation>
    <scope>NUCLEOTIDE SEQUENCE [LARGE SCALE GENOMIC DNA]</scope>
    <source>
        <strain evidence="2 3">AJ004</strain>
    </source>
</reference>
<dbReference type="KEGG" id="fki:FK004_07695"/>
<feature type="transmembrane region" description="Helical" evidence="1">
    <location>
        <begin position="45"/>
        <end position="65"/>
    </location>
</feature>
<dbReference type="OrthoDB" id="1362378at2"/>
<feature type="transmembrane region" description="Helical" evidence="1">
    <location>
        <begin position="7"/>
        <end position="25"/>
    </location>
</feature>